<evidence type="ECO:0000313" key="2">
    <source>
        <dbReference type="EMBL" id="KFC23543.1"/>
    </source>
</evidence>
<dbReference type="SUPFAM" id="SSF53448">
    <property type="entry name" value="Nucleotide-diphospho-sugar transferases"/>
    <property type="match status" value="1"/>
</dbReference>
<reference evidence="2 3" key="1">
    <citation type="submission" date="2014-07" db="EMBL/GenBank/DDBJ databases">
        <title>Epilithonimonas lactis LMG 22401 Genome.</title>
        <authorList>
            <person name="Pipes S.E."/>
            <person name="Stropko S.J."/>
        </authorList>
    </citation>
    <scope>NUCLEOTIDE SEQUENCE [LARGE SCALE GENOMIC DNA]</scope>
    <source>
        <strain evidence="2 3">LMG 24401</strain>
    </source>
</reference>
<evidence type="ECO:0000313" key="3">
    <source>
        <dbReference type="Proteomes" id="UP000028623"/>
    </source>
</evidence>
<dbReference type="eggNOG" id="COG0463">
    <property type="taxonomic scope" value="Bacteria"/>
</dbReference>
<dbReference type="PANTHER" id="PTHR22916">
    <property type="entry name" value="GLYCOSYLTRANSFERASE"/>
    <property type="match status" value="1"/>
</dbReference>
<dbReference type="STRING" id="421072.SAMN04488097_1543"/>
<dbReference type="EMBL" id="JPLY01000001">
    <property type="protein sequence ID" value="KFC23543.1"/>
    <property type="molecule type" value="Genomic_DNA"/>
</dbReference>
<feature type="domain" description="Glycosyltransferase 2-like" evidence="1">
    <location>
        <begin position="8"/>
        <end position="155"/>
    </location>
</feature>
<accession>A0A085BM48</accession>
<dbReference type="Gene3D" id="3.90.550.10">
    <property type="entry name" value="Spore Coat Polysaccharide Biosynthesis Protein SpsA, Chain A"/>
    <property type="match status" value="1"/>
</dbReference>
<dbReference type="RefSeq" id="WP_034973422.1">
    <property type="nucleotide sequence ID" value="NZ_FOFI01000002.1"/>
</dbReference>
<sequence length="306" mass="36515">MESPLITIFSPTYNAESFLPYVFETLQKQDYKNFEWLVVDDCSTDNTIQILKALQDKATFPIRIIQNETNQMVTKNIEIGIHNANGKFLYLTGHDDGLTDNCLSTFVEDWNSLDIQTQDNICGLVYHCEDQDGNFIGTKYPFDFWISNDFEMRFKYHVKGEKSSFHKVEILKKIQYSYPEIDVYIPENLFWFELSYRYNFMYINKVLRVYFQHDSHQNISKSMGPGKKYMAGFSFFFSEIIRKYNTYLRKNYFKMWVILQFNYIRYSRYNLQSFSGIVKNAENKLVVALLIPFVIIFELIKFKRLI</sequence>
<dbReference type="Pfam" id="PF00535">
    <property type="entry name" value="Glycos_transf_2"/>
    <property type="match status" value="1"/>
</dbReference>
<gene>
    <name evidence="2" type="ORF">IO89_02885</name>
</gene>
<dbReference type="GO" id="GO:0016758">
    <property type="term" value="F:hexosyltransferase activity"/>
    <property type="evidence" value="ECO:0007669"/>
    <property type="project" value="UniProtKB-ARBA"/>
</dbReference>
<dbReference type="AlphaFoldDB" id="A0A085BM48"/>
<dbReference type="InterPro" id="IPR001173">
    <property type="entry name" value="Glyco_trans_2-like"/>
</dbReference>
<keyword evidence="3" id="KW-1185">Reference proteome</keyword>
<comment type="caution">
    <text evidence="2">The sequence shown here is derived from an EMBL/GenBank/DDBJ whole genome shotgun (WGS) entry which is preliminary data.</text>
</comment>
<dbReference type="CDD" id="cd00761">
    <property type="entry name" value="Glyco_tranf_GTA_type"/>
    <property type="match status" value="1"/>
</dbReference>
<name>A0A085BM48_9FLAO</name>
<dbReference type="OrthoDB" id="9810303at2"/>
<dbReference type="Proteomes" id="UP000028623">
    <property type="component" value="Unassembled WGS sequence"/>
</dbReference>
<protein>
    <recommendedName>
        <fullName evidence="1">Glycosyltransferase 2-like domain-containing protein</fullName>
    </recommendedName>
</protein>
<dbReference type="PANTHER" id="PTHR22916:SF3">
    <property type="entry name" value="UDP-GLCNAC:BETAGAL BETA-1,3-N-ACETYLGLUCOSAMINYLTRANSFERASE-LIKE PROTEIN 1"/>
    <property type="match status" value="1"/>
</dbReference>
<dbReference type="InterPro" id="IPR029044">
    <property type="entry name" value="Nucleotide-diphossugar_trans"/>
</dbReference>
<organism evidence="2 3">
    <name type="scientific">Epilithonimonas lactis</name>
    <dbReference type="NCBI Taxonomy" id="421072"/>
    <lineage>
        <taxon>Bacteria</taxon>
        <taxon>Pseudomonadati</taxon>
        <taxon>Bacteroidota</taxon>
        <taxon>Flavobacteriia</taxon>
        <taxon>Flavobacteriales</taxon>
        <taxon>Weeksellaceae</taxon>
        <taxon>Chryseobacterium group</taxon>
        <taxon>Epilithonimonas</taxon>
    </lineage>
</organism>
<proteinExistence type="predicted"/>
<evidence type="ECO:0000259" key="1">
    <source>
        <dbReference type="Pfam" id="PF00535"/>
    </source>
</evidence>